<feature type="coiled-coil region" evidence="2">
    <location>
        <begin position="12"/>
        <end position="53"/>
    </location>
</feature>
<protein>
    <recommendedName>
        <fullName evidence="6">Charged multivesicular body protein 2a</fullName>
    </recommendedName>
</protein>
<evidence type="ECO:0000256" key="3">
    <source>
        <dbReference type="SAM" id="MobiDB-lite"/>
    </source>
</evidence>
<comment type="similarity">
    <text evidence="1">Belongs to the SNF7 family.</text>
</comment>
<proteinExistence type="inferred from homology"/>
<sequence>MSFLFGSRKTPEEQLKDNKRAIARATREIEREKTQLERDRVKITNEIRMLAKKGQIDAVRVRAKQIVRMDNYIKKFSIMHSNLTALSMKVQTIKSSATMASAMKQVTMAMRRMNSSMQLPQIQRIMMEFEKQTEMMEMKEEMMNDVIDDAIGEDTDLDDSENIVNKVLEELGIDLNAQLSDLPTAKDTVGSGAVANPLRPRAVATDGISTIENPPASGSTDTPIDENDLEARLARLKRK</sequence>
<evidence type="ECO:0000313" key="4">
    <source>
        <dbReference type="Proteomes" id="UP000050795"/>
    </source>
</evidence>
<dbReference type="Pfam" id="PF03357">
    <property type="entry name" value="Snf7"/>
    <property type="match status" value="1"/>
</dbReference>
<evidence type="ECO:0000256" key="1">
    <source>
        <dbReference type="ARBA" id="ARBA00006190"/>
    </source>
</evidence>
<accession>A0AA85K961</accession>
<organism evidence="4 5">
    <name type="scientific">Trichobilharzia regenti</name>
    <name type="common">Nasal bird schistosome</name>
    <dbReference type="NCBI Taxonomy" id="157069"/>
    <lineage>
        <taxon>Eukaryota</taxon>
        <taxon>Metazoa</taxon>
        <taxon>Spiralia</taxon>
        <taxon>Lophotrochozoa</taxon>
        <taxon>Platyhelminthes</taxon>
        <taxon>Trematoda</taxon>
        <taxon>Digenea</taxon>
        <taxon>Strigeidida</taxon>
        <taxon>Schistosomatoidea</taxon>
        <taxon>Schistosomatidae</taxon>
        <taxon>Trichobilharzia</taxon>
    </lineage>
</organism>
<keyword evidence="4" id="KW-1185">Reference proteome</keyword>
<keyword evidence="2" id="KW-0175">Coiled coil</keyword>
<evidence type="ECO:0008006" key="6">
    <source>
        <dbReference type="Google" id="ProtNLM"/>
    </source>
</evidence>
<dbReference type="WBParaSite" id="TREG1_72190.1">
    <property type="protein sequence ID" value="TREG1_72190.1"/>
    <property type="gene ID" value="TREG1_72190"/>
</dbReference>
<dbReference type="GO" id="GO:0007034">
    <property type="term" value="P:vacuolar transport"/>
    <property type="evidence" value="ECO:0007669"/>
    <property type="project" value="InterPro"/>
</dbReference>
<dbReference type="Proteomes" id="UP000050795">
    <property type="component" value="Unassembled WGS sequence"/>
</dbReference>
<dbReference type="Gene3D" id="6.10.140.1230">
    <property type="match status" value="1"/>
</dbReference>
<feature type="compositionally biased region" description="Polar residues" evidence="3">
    <location>
        <begin position="207"/>
        <end position="222"/>
    </location>
</feature>
<reference evidence="5" key="2">
    <citation type="submission" date="2023-11" db="UniProtKB">
        <authorList>
            <consortium name="WormBaseParasite"/>
        </authorList>
    </citation>
    <scope>IDENTIFICATION</scope>
</reference>
<dbReference type="InterPro" id="IPR005024">
    <property type="entry name" value="Snf7_fam"/>
</dbReference>
<reference evidence="4" key="1">
    <citation type="submission" date="2022-06" db="EMBL/GenBank/DDBJ databases">
        <authorList>
            <person name="Berger JAMES D."/>
            <person name="Berger JAMES D."/>
        </authorList>
    </citation>
    <scope>NUCLEOTIDE SEQUENCE [LARGE SCALE GENOMIC DNA]</scope>
</reference>
<dbReference type="AlphaFoldDB" id="A0AA85K961"/>
<evidence type="ECO:0000313" key="5">
    <source>
        <dbReference type="WBParaSite" id="TREG1_72190.1"/>
    </source>
</evidence>
<feature type="region of interest" description="Disordered" evidence="3">
    <location>
        <begin position="189"/>
        <end position="228"/>
    </location>
</feature>
<name>A0AA85K961_TRIRE</name>
<evidence type="ECO:0000256" key="2">
    <source>
        <dbReference type="SAM" id="Coils"/>
    </source>
</evidence>
<dbReference type="PANTHER" id="PTHR10476">
    <property type="entry name" value="CHARGED MULTIVESICULAR BODY PROTEIN"/>
    <property type="match status" value="1"/>
</dbReference>